<dbReference type="RefSeq" id="WP_002714751.1">
    <property type="nucleotide sequence ID" value="NZ_KB375281.1"/>
</dbReference>
<evidence type="ECO:0000313" key="1">
    <source>
        <dbReference type="EMBL" id="EKS32414.1"/>
    </source>
</evidence>
<proteinExistence type="predicted"/>
<dbReference type="PATRIC" id="fig|883079.3.peg.3965"/>
<accession>K8NVA1</accession>
<name>K8NVA1_9BRAD</name>
<dbReference type="EMBL" id="AGWY01000016">
    <property type="protein sequence ID" value="EKS32414.1"/>
    <property type="molecule type" value="Genomic_DNA"/>
</dbReference>
<dbReference type="OrthoDB" id="8241987at2"/>
<dbReference type="AlphaFoldDB" id="K8NVA1"/>
<organism evidence="1 2">
    <name type="scientific">Afipia clevelandensis ATCC 49720</name>
    <dbReference type="NCBI Taxonomy" id="883079"/>
    <lineage>
        <taxon>Bacteria</taxon>
        <taxon>Pseudomonadati</taxon>
        <taxon>Pseudomonadota</taxon>
        <taxon>Alphaproteobacteria</taxon>
        <taxon>Hyphomicrobiales</taxon>
        <taxon>Nitrobacteraceae</taxon>
        <taxon>Afipia</taxon>
    </lineage>
</organism>
<gene>
    <name evidence="1" type="ORF">HMPREF9696_03881</name>
</gene>
<reference evidence="1 2" key="1">
    <citation type="submission" date="2012-04" db="EMBL/GenBank/DDBJ databases">
        <title>The Genome Sequence of Afipia clevelandensis ATCC 49720.</title>
        <authorList>
            <consortium name="The Broad Institute Genome Sequencing Platform"/>
            <person name="Earl A."/>
            <person name="Ward D."/>
            <person name="Feldgarden M."/>
            <person name="Gevers D."/>
            <person name="Huys G."/>
            <person name="Walker B."/>
            <person name="Young S.K."/>
            <person name="Zeng Q."/>
            <person name="Gargeya S."/>
            <person name="Fitzgerald M."/>
            <person name="Haas B."/>
            <person name="Abouelleil A."/>
            <person name="Alvarado L."/>
            <person name="Arachchi H.M."/>
            <person name="Berlin A."/>
            <person name="Chapman S.B."/>
            <person name="Goldberg J."/>
            <person name="Griggs A."/>
            <person name="Gujja S."/>
            <person name="Hansen M."/>
            <person name="Howarth C."/>
            <person name="Imamovic A."/>
            <person name="Larimer J."/>
            <person name="McCowen C."/>
            <person name="Montmayeur A."/>
            <person name="Murphy C."/>
            <person name="Neiman D."/>
            <person name="Pearson M."/>
            <person name="Priest M."/>
            <person name="Roberts A."/>
            <person name="Saif S."/>
            <person name="Shea T."/>
            <person name="Sisk P."/>
            <person name="Sykes S."/>
            <person name="Wortman J."/>
            <person name="Nusbaum C."/>
            <person name="Birren B."/>
        </authorList>
    </citation>
    <scope>NUCLEOTIDE SEQUENCE [LARGE SCALE GENOMIC DNA]</scope>
    <source>
        <strain evidence="1 2">ATCC 49720</strain>
    </source>
</reference>
<sequence length="67" mass="7459">MRDITTKELSSRHVKLEEALRLGVVSGWYTTKMSGTFVTGPHATHEEALLKIAELNPPARLVAKRKS</sequence>
<keyword evidence="2" id="KW-1185">Reference proteome</keyword>
<evidence type="ECO:0000313" key="2">
    <source>
        <dbReference type="Proteomes" id="UP000001095"/>
    </source>
</evidence>
<protein>
    <submittedName>
        <fullName evidence="1">Uncharacterized protein</fullName>
    </submittedName>
</protein>
<dbReference type="Proteomes" id="UP000001095">
    <property type="component" value="Unassembled WGS sequence"/>
</dbReference>
<comment type="caution">
    <text evidence="1">The sequence shown here is derived from an EMBL/GenBank/DDBJ whole genome shotgun (WGS) entry which is preliminary data.</text>
</comment>
<dbReference type="HOGENOM" id="CLU_2802817_0_0_5"/>